<evidence type="ECO:0008006" key="3">
    <source>
        <dbReference type="Google" id="ProtNLM"/>
    </source>
</evidence>
<sequence length="101" mass="11825">MAIKHFRHVAEDSHFTILMDHKSHIFSFRIKKTTGKCSPRKLLHLDFIIHFATNIEYLNGSDKVVAYIFSQINQSSINSPNVIDLKLMAEERNDEDLYKNF</sequence>
<name>A0A8X6UIG0_NEPPI</name>
<accession>A0A8X6UIG0</accession>
<gene>
    <name evidence="1" type="ORF">NPIL_702411</name>
</gene>
<dbReference type="EMBL" id="BMAW01084077">
    <property type="protein sequence ID" value="GFU36807.1"/>
    <property type="molecule type" value="Genomic_DNA"/>
</dbReference>
<comment type="caution">
    <text evidence="1">The sequence shown here is derived from an EMBL/GenBank/DDBJ whole genome shotgun (WGS) entry which is preliminary data.</text>
</comment>
<reference evidence="1" key="1">
    <citation type="submission" date="2020-08" db="EMBL/GenBank/DDBJ databases">
        <title>Multicomponent nature underlies the extraordinary mechanical properties of spider dragline silk.</title>
        <authorList>
            <person name="Kono N."/>
            <person name="Nakamura H."/>
            <person name="Mori M."/>
            <person name="Yoshida Y."/>
            <person name="Ohtoshi R."/>
            <person name="Malay A.D."/>
            <person name="Moran D.A.P."/>
            <person name="Tomita M."/>
            <person name="Numata K."/>
            <person name="Arakawa K."/>
        </authorList>
    </citation>
    <scope>NUCLEOTIDE SEQUENCE</scope>
</reference>
<organism evidence="1 2">
    <name type="scientific">Nephila pilipes</name>
    <name type="common">Giant wood spider</name>
    <name type="synonym">Nephila maculata</name>
    <dbReference type="NCBI Taxonomy" id="299642"/>
    <lineage>
        <taxon>Eukaryota</taxon>
        <taxon>Metazoa</taxon>
        <taxon>Ecdysozoa</taxon>
        <taxon>Arthropoda</taxon>
        <taxon>Chelicerata</taxon>
        <taxon>Arachnida</taxon>
        <taxon>Araneae</taxon>
        <taxon>Araneomorphae</taxon>
        <taxon>Entelegynae</taxon>
        <taxon>Araneoidea</taxon>
        <taxon>Nephilidae</taxon>
        <taxon>Nephila</taxon>
    </lineage>
</organism>
<proteinExistence type="predicted"/>
<dbReference type="Proteomes" id="UP000887013">
    <property type="component" value="Unassembled WGS sequence"/>
</dbReference>
<evidence type="ECO:0000313" key="2">
    <source>
        <dbReference type="Proteomes" id="UP000887013"/>
    </source>
</evidence>
<protein>
    <recommendedName>
        <fullName evidence="3">Reverse transcriptase RNase H-like domain-containing protein</fullName>
    </recommendedName>
</protein>
<keyword evidence="2" id="KW-1185">Reference proteome</keyword>
<dbReference type="AlphaFoldDB" id="A0A8X6UIG0"/>
<evidence type="ECO:0000313" key="1">
    <source>
        <dbReference type="EMBL" id="GFU36807.1"/>
    </source>
</evidence>